<reference evidence="1" key="1">
    <citation type="submission" date="2021-09" db="EMBL/GenBank/DDBJ databases">
        <title>The genome of Mauremys mutica provides insights into the evolution of semi-aquatic lifestyle.</title>
        <authorList>
            <person name="Gong S."/>
            <person name="Gao Y."/>
        </authorList>
    </citation>
    <scope>NUCLEOTIDE SEQUENCE</scope>
    <source>
        <strain evidence="1">MM-2020</strain>
        <tissue evidence="1">Muscle</tissue>
    </source>
</reference>
<keyword evidence="2" id="KW-1185">Reference proteome</keyword>
<comment type="caution">
    <text evidence="1">The sequence shown here is derived from an EMBL/GenBank/DDBJ whole genome shotgun (WGS) entry which is preliminary data.</text>
</comment>
<gene>
    <name evidence="1" type="ORF">KIL84_009536</name>
</gene>
<dbReference type="Proteomes" id="UP000827986">
    <property type="component" value="Unassembled WGS sequence"/>
</dbReference>
<evidence type="ECO:0000313" key="1">
    <source>
        <dbReference type="EMBL" id="KAH1164588.1"/>
    </source>
</evidence>
<evidence type="ECO:0000313" key="2">
    <source>
        <dbReference type="Proteomes" id="UP000827986"/>
    </source>
</evidence>
<organism evidence="1 2">
    <name type="scientific">Mauremys mutica</name>
    <name type="common">yellowpond turtle</name>
    <dbReference type="NCBI Taxonomy" id="74926"/>
    <lineage>
        <taxon>Eukaryota</taxon>
        <taxon>Metazoa</taxon>
        <taxon>Chordata</taxon>
        <taxon>Craniata</taxon>
        <taxon>Vertebrata</taxon>
        <taxon>Euteleostomi</taxon>
        <taxon>Archelosauria</taxon>
        <taxon>Testudinata</taxon>
        <taxon>Testudines</taxon>
        <taxon>Cryptodira</taxon>
        <taxon>Durocryptodira</taxon>
        <taxon>Testudinoidea</taxon>
        <taxon>Geoemydidae</taxon>
        <taxon>Geoemydinae</taxon>
        <taxon>Mauremys</taxon>
    </lineage>
</organism>
<sequence length="123" mass="13357">MLLPAQTHVTDSPSVNLLWVESLYLLMQGEGPKGTRGTGIIKELEAPTIWGRHSQKWRHRTSYLSSWHKIPPSWALQQPRASCAGAELVIPGSRGHLSLINKHSGRNSLGGSLSSPGCPLGET</sequence>
<dbReference type="AlphaFoldDB" id="A0A9D3WNX8"/>
<name>A0A9D3WNX8_9SAUR</name>
<proteinExistence type="predicted"/>
<protein>
    <submittedName>
        <fullName evidence="1">Uncharacterized protein</fullName>
    </submittedName>
</protein>
<dbReference type="EMBL" id="JAHDVG010000594">
    <property type="protein sequence ID" value="KAH1164588.1"/>
    <property type="molecule type" value="Genomic_DNA"/>
</dbReference>
<accession>A0A9D3WNX8</accession>